<dbReference type="Pfam" id="PF09957">
    <property type="entry name" value="VapB_antitoxin"/>
    <property type="match status" value="1"/>
</dbReference>
<dbReference type="AlphaFoldDB" id="A0A239GG22"/>
<sequence>MGMASHMKTTVDIPDGLLREARRVAQSEGTTLRALIEEGLRSALAHRSQEANYTLPDASVDGHGVHSQMRDASWEDIRALAYGDRL</sequence>
<dbReference type="InterPro" id="IPR010985">
    <property type="entry name" value="Ribbon_hlx_hlx"/>
</dbReference>
<gene>
    <name evidence="1" type="ORF">SAMN05216276_1013178</name>
</gene>
<dbReference type="GO" id="GO:0006355">
    <property type="term" value="P:regulation of DNA-templated transcription"/>
    <property type="evidence" value="ECO:0007669"/>
    <property type="project" value="InterPro"/>
</dbReference>
<proteinExistence type="predicted"/>
<reference evidence="1 2" key="1">
    <citation type="submission" date="2017-06" db="EMBL/GenBank/DDBJ databases">
        <authorList>
            <person name="Kim H.J."/>
            <person name="Triplett B.A."/>
        </authorList>
    </citation>
    <scope>NUCLEOTIDE SEQUENCE [LARGE SCALE GENOMIC DNA]</scope>
    <source>
        <strain evidence="1 2">CGMCC 4.2132</strain>
    </source>
</reference>
<dbReference type="SUPFAM" id="SSF47598">
    <property type="entry name" value="Ribbon-helix-helix"/>
    <property type="match status" value="1"/>
</dbReference>
<accession>A0A239GG22</accession>
<name>A0A239GG22_9ACTN</name>
<evidence type="ECO:0000313" key="1">
    <source>
        <dbReference type="EMBL" id="SNS67855.1"/>
    </source>
</evidence>
<organism evidence="1 2">
    <name type="scientific">Streptosporangium subroseum</name>
    <dbReference type="NCBI Taxonomy" id="106412"/>
    <lineage>
        <taxon>Bacteria</taxon>
        <taxon>Bacillati</taxon>
        <taxon>Actinomycetota</taxon>
        <taxon>Actinomycetes</taxon>
        <taxon>Streptosporangiales</taxon>
        <taxon>Streptosporangiaceae</taxon>
        <taxon>Streptosporangium</taxon>
    </lineage>
</organism>
<evidence type="ECO:0000313" key="2">
    <source>
        <dbReference type="Proteomes" id="UP000198282"/>
    </source>
</evidence>
<dbReference type="Proteomes" id="UP000198282">
    <property type="component" value="Unassembled WGS sequence"/>
</dbReference>
<keyword evidence="2" id="KW-1185">Reference proteome</keyword>
<protein>
    <submittedName>
        <fullName evidence="1">Antitoxin of type II TA system, VapB</fullName>
    </submittedName>
</protein>
<dbReference type="EMBL" id="FZOD01000013">
    <property type="protein sequence ID" value="SNS67855.1"/>
    <property type="molecule type" value="Genomic_DNA"/>
</dbReference>
<dbReference type="InterPro" id="IPR019239">
    <property type="entry name" value="VapB_antitoxin"/>
</dbReference>